<evidence type="ECO:0000256" key="1">
    <source>
        <dbReference type="ARBA" id="ARBA00004370"/>
    </source>
</evidence>
<dbReference type="PROSITE" id="PS51178">
    <property type="entry name" value="PASTA"/>
    <property type="match status" value="2"/>
</dbReference>
<dbReference type="Gene3D" id="3.90.1310.10">
    <property type="entry name" value="Penicillin-binding protein 2a (Domain 2)"/>
    <property type="match status" value="1"/>
</dbReference>
<dbReference type="OrthoDB" id="9804124at2"/>
<dbReference type="EMBL" id="CP016379">
    <property type="protein sequence ID" value="AZR73042.1"/>
    <property type="molecule type" value="Genomic_DNA"/>
</dbReference>
<dbReference type="SUPFAM" id="SSF56519">
    <property type="entry name" value="Penicillin binding protein dimerisation domain"/>
    <property type="match status" value="1"/>
</dbReference>
<evidence type="ECO:0000259" key="5">
    <source>
        <dbReference type="PROSITE" id="PS51178"/>
    </source>
</evidence>
<protein>
    <submittedName>
        <fullName evidence="6">Stage V sporulation protein D</fullName>
    </submittedName>
</protein>
<evidence type="ECO:0000256" key="4">
    <source>
        <dbReference type="SAM" id="Phobius"/>
    </source>
</evidence>
<dbReference type="SUPFAM" id="SSF54184">
    <property type="entry name" value="Penicillin-binding protein 2x (pbp-2x), c-terminal domain"/>
    <property type="match status" value="2"/>
</dbReference>
<dbReference type="SUPFAM" id="SSF56601">
    <property type="entry name" value="beta-lactamase/transpeptidase-like"/>
    <property type="match status" value="1"/>
</dbReference>
<dbReference type="Gene3D" id="3.30.10.20">
    <property type="match status" value="2"/>
</dbReference>
<feature type="domain" description="PASTA" evidence="5">
    <location>
        <begin position="571"/>
        <end position="631"/>
    </location>
</feature>
<keyword evidence="4" id="KW-0812">Transmembrane</keyword>
<dbReference type="SMART" id="SM00740">
    <property type="entry name" value="PASTA"/>
    <property type="match status" value="2"/>
</dbReference>
<dbReference type="InterPro" id="IPR011927">
    <property type="entry name" value="SpoVD_pbp"/>
</dbReference>
<dbReference type="InterPro" id="IPR001460">
    <property type="entry name" value="PCN-bd_Tpept"/>
</dbReference>
<dbReference type="AlphaFoldDB" id="A0A3Q9HQA6"/>
<evidence type="ECO:0000313" key="7">
    <source>
        <dbReference type="Proteomes" id="UP000267250"/>
    </source>
</evidence>
<keyword evidence="7" id="KW-1185">Reference proteome</keyword>
<dbReference type="NCBIfam" id="TIGR02214">
    <property type="entry name" value="spoVD_pbp"/>
    <property type="match status" value="1"/>
</dbReference>
<feature type="transmembrane region" description="Helical" evidence="4">
    <location>
        <begin position="12"/>
        <end position="33"/>
    </location>
</feature>
<dbReference type="GO" id="GO:0005886">
    <property type="term" value="C:plasma membrane"/>
    <property type="evidence" value="ECO:0007669"/>
    <property type="project" value="TreeGrafter"/>
</dbReference>
<dbReference type="InterPro" id="IPR005543">
    <property type="entry name" value="PASTA_dom"/>
</dbReference>
<dbReference type="CDD" id="cd06576">
    <property type="entry name" value="PASTA_Pbp2x-like_1"/>
    <property type="match status" value="1"/>
</dbReference>
<dbReference type="Pfam" id="PF00905">
    <property type="entry name" value="Transpeptidase"/>
    <property type="match status" value="1"/>
</dbReference>
<dbReference type="KEGG" id="aft:BBF96_06300"/>
<feature type="domain" description="PASTA" evidence="5">
    <location>
        <begin position="637"/>
        <end position="696"/>
    </location>
</feature>
<dbReference type="Gene3D" id="3.40.710.10">
    <property type="entry name" value="DD-peptidase/beta-lactamase superfamily"/>
    <property type="match status" value="1"/>
</dbReference>
<organism evidence="6 7">
    <name type="scientific">Anoxybacter fermentans</name>
    <dbReference type="NCBI Taxonomy" id="1323375"/>
    <lineage>
        <taxon>Bacteria</taxon>
        <taxon>Bacillati</taxon>
        <taxon>Bacillota</taxon>
        <taxon>Clostridia</taxon>
        <taxon>Halanaerobiales</taxon>
        <taxon>Anoxybacter</taxon>
    </lineage>
</organism>
<dbReference type="InterPro" id="IPR005311">
    <property type="entry name" value="PBP_dimer"/>
</dbReference>
<evidence type="ECO:0000256" key="2">
    <source>
        <dbReference type="ARBA" id="ARBA00007171"/>
    </source>
</evidence>
<dbReference type="GO" id="GO:0071555">
    <property type="term" value="P:cell wall organization"/>
    <property type="evidence" value="ECO:0007669"/>
    <property type="project" value="TreeGrafter"/>
</dbReference>
<evidence type="ECO:0000313" key="6">
    <source>
        <dbReference type="EMBL" id="AZR73042.1"/>
    </source>
</evidence>
<name>A0A3Q9HQA6_9FIRM</name>
<comment type="similarity">
    <text evidence="2">Belongs to the transpeptidase family.</text>
</comment>
<dbReference type="Gene3D" id="1.10.150.770">
    <property type="match status" value="1"/>
</dbReference>
<dbReference type="CDD" id="cd06575">
    <property type="entry name" value="PASTA_Pbp2x-like_2"/>
    <property type="match status" value="1"/>
</dbReference>
<sequence>MANYLKLHIRKRITTLFLIVVFIMLGLFGRLIWVQVIHSSYYQKEALDQRLRELKVEPKRGIIYDRNGKELAVSGTAETVVANPAEIEDPEKTAKILAELLVMKEEEVYNRITKDRASVYVKRKIDDEIAAKIKALNLKGITFIEESKRYYPKGELAAHILGFAGIDNQGLDGLELTLDHYLRGVPGRIAVERDATNRSLPNGIQKYFPPENGYNVYLTIDEVIQYLAERELERALTTIKADAGTVIVMNPKTGEILALANRPAYDPNYFTRYSPALWRNIAVSNTYEPGSTFKIITAVTALEEGVVSVNDRFFCKGSIVVAGRTIHCWKDGGHGSQTFAEVVQNSCNPGFVQVGQRIGAETLYKYIDAFGFGKKTGITLPGEAIGIRYALEDIGPVELATISFGHSISVTPIQLITAISAIANDGLLLRPQLVKEVRDSKGNLIKVFKPEPIRQVISKETARLVRQLLSNVVEEGTGKNAQIEGYEIGGKTGTAQHYGDKRAYDSSFIGFVPVDDPKLVILVVLYNVTSYPHFGSQTAAPIFQRVAKNVLRYLEIPPQQKIEKDNKSQVRSKKLEVPDLRNQPIEEAREILLKKGFMVKVEGNKEKVIDQVPKPGAIMEEKSTVILFAEDGMDEMIRYRVTVPDLKGMSVKEAAQLLAELGLRIQYSTNQGKVINQIPAPYTRVDSGTEVKIFVK</sequence>
<reference evidence="6 7" key="1">
    <citation type="submission" date="2016-07" db="EMBL/GenBank/DDBJ databases">
        <title>Genome and transcriptome analysis of iron-reducing fermentative bacteria Anoxybacter fermentans.</title>
        <authorList>
            <person name="Zeng X."/>
            <person name="Shao Z."/>
        </authorList>
    </citation>
    <scope>NUCLEOTIDE SEQUENCE [LARGE SCALE GENOMIC DNA]</scope>
    <source>
        <strain evidence="6 7">DY22613</strain>
    </source>
</reference>
<keyword evidence="4" id="KW-1133">Transmembrane helix</keyword>
<dbReference type="GO" id="GO:0008658">
    <property type="term" value="F:penicillin binding"/>
    <property type="evidence" value="ECO:0007669"/>
    <property type="project" value="InterPro"/>
</dbReference>
<comment type="subcellular location">
    <subcellularLocation>
        <location evidence="1">Membrane</location>
    </subcellularLocation>
</comment>
<evidence type="ECO:0000256" key="3">
    <source>
        <dbReference type="ARBA" id="ARBA00023136"/>
    </source>
</evidence>
<dbReference type="PANTHER" id="PTHR30627:SF1">
    <property type="entry name" value="PEPTIDOGLYCAN D,D-TRANSPEPTIDASE FTSI"/>
    <property type="match status" value="1"/>
</dbReference>
<dbReference type="Pfam" id="PF03717">
    <property type="entry name" value="PBP_dimer"/>
    <property type="match status" value="1"/>
</dbReference>
<dbReference type="RefSeq" id="WP_127016372.1">
    <property type="nucleotide sequence ID" value="NZ_CP016379.1"/>
</dbReference>
<dbReference type="PANTHER" id="PTHR30627">
    <property type="entry name" value="PEPTIDOGLYCAN D,D-TRANSPEPTIDASE"/>
    <property type="match status" value="1"/>
</dbReference>
<keyword evidence="3 4" id="KW-0472">Membrane</keyword>
<proteinExistence type="inferred from homology"/>
<dbReference type="InterPro" id="IPR036138">
    <property type="entry name" value="PBP_dimer_sf"/>
</dbReference>
<dbReference type="InterPro" id="IPR012338">
    <property type="entry name" value="Beta-lactam/transpept-like"/>
</dbReference>
<accession>A0A3Q9HQA6</accession>
<gene>
    <name evidence="6" type="ORF">BBF96_06300</name>
</gene>
<dbReference type="InterPro" id="IPR050515">
    <property type="entry name" value="Beta-lactam/transpept"/>
</dbReference>
<dbReference type="Pfam" id="PF03793">
    <property type="entry name" value="PASTA"/>
    <property type="match status" value="2"/>
</dbReference>
<dbReference type="Proteomes" id="UP000267250">
    <property type="component" value="Chromosome"/>
</dbReference>